<gene>
    <name evidence="2" type="ORF">OE88DRAFT_1661064</name>
</gene>
<feature type="region of interest" description="Disordered" evidence="1">
    <location>
        <begin position="1"/>
        <end position="55"/>
    </location>
</feature>
<feature type="compositionally biased region" description="Basic residues" evidence="1">
    <location>
        <begin position="1"/>
        <end position="11"/>
    </location>
</feature>
<evidence type="ECO:0000313" key="3">
    <source>
        <dbReference type="Proteomes" id="UP000305948"/>
    </source>
</evidence>
<feature type="non-terminal residue" evidence="2">
    <location>
        <position position="1"/>
    </location>
</feature>
<dbReference type="AlphaFoldDB" id="A0A5C3MZ12"/>
<accession>A0A5C3MZ12</accession>
<name>A0A5C3MZ12_9AGAM</name>
<feature type="compositionally biased region" description="Low complexity" evidence="1">
    <location>
        <begin position="14"/>
        <end position="41"/>
    </location>
</feature>
<evidence type="ECO:0000256" key="1">
    <source>
        <dbReference type="SAM" id="MobiDB-lite"/>
    </source>
</evidence>
<sequence>MQRLILRKLRTRNASSALMSPSVMSPMSPSAPKLYDPSDPSTYPPPISEPVFSPINGSTGVVTGCLEDRYGPAPDYTPPFANAPQPPSRERLAIPPQRSETPIGRYPGLPEAQA</sequence>
<feature type="region of interest" description="Disordered" evidence="1">
    <location>
        <begin position="68"/>
        <end position="114"/>
    </location>
</feature>
<reference evidence="2 3" key="1">
    <citation type="journal article" date="2019" name="Nat. Ecol. Evol.">
        <title>Megaphylogeny resolves global patterns of mushroom evolution.</title>
        <authorList>
            <person name="Varga T."/>
            <person name="Krizsan K."/>
            <person name="Foldi C."/>
            <person name="Dima B."/>
            <person name="Sanchez-Garcia M."/>
            <person name="Sanchez-Ramirez S."/>
            <person name="Szollosi G.J."/>
            <person name="Szarkandi J.G."/>
            <person name="Papp V."/>
            <person name="Albert L."/>
            <person name="Andreopoulos W."/>
            <person name="Angelini C."/>
            <person name="Antonin V."/>
            <person name="Barry K.W."/>
            <person name="Bougher N.L."/>
            <person name="Buchanan P."/>
            <person name="Buyck B."/>
            <person name="Bense V."/>
            <person name="Catcheside P."/>
            <person name="Chovatia M."/>
            <person name="Cooper J."/>
            <person name="Damon W."/>
            <person name="Desjardin D."/>
            <person name="Finy P."/>
            <person name="Geml J."/>
            <person name="Haridas S."/>
            <person name="Hughes K."/>
            <person name="Justo A."/>
            <person name="Karasinski D."/>
            <person name="Kautmanova I."/>
            <person name="Kiss B."/>
            <person name="Kocsube S."/>
            <person name="Kotiranta H."/>
            <person name="LaButti K.M."/>
            <person name="Lechner B.E."/>
            <person name="Liimatainen K."/>
            <person name="Lipzen A."/>
            <person name="Lukacs Z."/>
            <person name="Mihaltcheva S."/>
            <person name="Morgado L.N."/>
            <person name="Niskanen T."/>
            <person name="Noordeloos M.E."/>
            <person name="Ohm R.A."/>
            <person name="Ortiz-Santana B."/>
            <person name="Ovrebo C."/>
            <person name="Racz N."/>
            <person name="Riley R."/>
            <person name="Savchenko A."/>
            <person name="Shiryaev A."/>
            <person name="Soop K."/>
            <person name="Spirin V."/>
            <person name="Szebenyi C."/>
            <person name="Tomsovsky M."/>
            <person name="Tulloss R.E."/>
            <person name="Uehling J."/>
            <person name="Grigoriev I.V."/>
            <person name="Vagvolgyi C."/>
            <person name="Papp T."/>
            <person name="Martin F.M."/>
            <person name="Miettinen O."/>
            <person name="Hibbett D.S."/>
            <person name="Nagy L.G."/>
        </authorList>
    </citation>
    <scope>NUCLEOTIDE SEQUENCE [LARGE SCALE GENOMIC DNA]</scope>
    <source>
        <strain evidence="2 3">OMC1185</strain>
    </source>
</reference>
<keyword evidence="3" id="KW-1185">Reference proteome</keyword>
<dbReference type="Proteomes" id="UP000305948">
    <property type="component" value="Unassembled WGS sequence"/>
</dbReference>
<dbReference type="EMBL" id="ML213513">
    <property type="protein sequence ID" value="TFK50574.1"/>
    <property type="molecule type" value="Genomic_DNA"/>
</dbReference>
<organism evidence="2 3">
    <name type="scientific">Heliocybe sulcata</name>
    <dbReference type="NCBI Taxonomy" id="5364"/>
    <lineage>
        <taxon>Eukaryota</taxon>
        <taxon>Fungi</taxon>
        <taxon>Dikarya</taxon>
        <taxon>Basidiomycota</taxon>
        <taxon>Agaricomycotina</taxon>
        <taxon>Agaricomycetes</taxon>
        <taxon>Gloeophyllales</taxon>
        <taxon>Gloeophyllaceae</taxon>
        <taxon>Heliocybe</taxon>
    </lineage>
</organism>
<evidence type="ECO:0000313" key="2">
    <source>
        <dbReference type="EMBL" id="TFK50574.1"/>
    </source>
</evidence>
<protein>
    <submittedName>
        <fullName evidence="2">Uncharacterized protein</fullName>
    </submittedName>
</protein>
<proteinExistence type="predicted"/>